<dbReference type="EC" id="3.8.1.5" evidence="2"/>
<dbReference type="PANTHER" id="PTHR43798">
    <property type="entry name" value="MONOACYLGLYCEROL LIPASE"/>
    <property type="match status" value="1"/>
</dbReference>
<accession>A0A7K0CF47</accession>
<gene>
    <name evidence="2" type="primary">dhaA</name>
    <name evidence="2" type="ORF">SRB5_21110</name>
</gene>
<dbReference type="InterPro" id="IPR000639">
    <property type="entry name" value="Epox_hydrolase-like"/>
</dbReference>
<feature type="domain" description="AB hydrolase-1" evidence="1">
    <location>
        <begin position="22"/>
        <end position="124"/>
    </location>
</feature>
<dbReference type="Pfam" id="PF00561">
    <property type="entry name" value="Abhydrolase_1"/>
    <property type="match status" value="1"/>
</dbReference>
<sequence length="289" mass="31450">MTETTAVLDSYLAHREAGSGTPVVLLHGNPNSSYMWRNVIPHLAGQGRILAPDLIGMGESGKPDTGYRFTDHAVYLDAWFEAMGLTRNVVLVGHDWGGALALDHAARHPGRVRGVALIETFLRPGRSADQTPEGRQIFERLRGPEGERMVLEENSFVEFNLPRGVLTGLSKEDHDVYRAPYPTPASRLPTLVWPREIPIDGSPADVTERVEAYGRWAAASPDVPKLLMTVEPGAAVPAATVDWARETYAALEVESVGRAGHNAMEDQPDAIGAAVSRWLERHGLTGPRG</sequence>
<dbReference type="AlphaFoldDB" id="A0A7K0CF47"/>
<dbReference type="NCBIfam" id="NF002938">
    <property type="entry name" value="PRK03592.1"/>
    <property type="match status" value="1"/>
</dbReference>
<evidence type="ECO:0000313" key="3">
    <source>
        <dbReference type="Proteomes" id="UP000466345"/>
    </source>
</evidence>
<dbReference type="RefSeq" id="WP_153451324.1">
    <property type="nucleotide sequence ID" value="NZ_WEGJ01000005.1"/>
</dbReference>
<comment type="caution">
    <text evidence="2">The sequence shown here is derived from an EMBL/GenBank/DDBJ whole genome shotgun (WGS) entry which is preliminary data.</text>
</comment>
<name>A0A7K0CF47_9ACTN</name>
<keyword evidence="2" id="KW-0378">Hydrolase</keyword>
<keyword evidence="3" id="KW-1185">Reference proteome</keyword>
<dbReference type="PANTHER" id="PTHR43798:SF33">
    <property type="entry name" value="HYDROLASE, PUTATIVE (AFU_ORTHOLOGUE AFUA_2G14860)-RELATED"/>
    <property type="match status" value="1"/>
</dbReference>
<dbReference type="GO" id="GO:0047372">
    <property type="term" value="F:monoacylglycerol lipase activity"/>
    <property type="evidence" value="ECO:0007669"/>
    <property type="project" value="TreeGrafter"/>
</dbReference>
<dbReference type="InterPro" id="IPR029058">
    <property type="entry name" value="AB_hydrolase_fold"/>
</dbReference>
<dbReference type="InterPro" id="IPR050266">
    <property type="entry name" value="AB_hydrolase_sf"/>
</dbReference>
<dbReference type="Proteomes" id="UP000466345">
    <property type="component" value="Unassembled WGS sequence"/>
</dbReference>
<reference evidence="2 3" key="1">
    <citation type="submission" date="2019-10" db="EMBL/GenBank/DDBJ databases">
        <title>Streptomyces smaragdinus sp. nov. and Streptomyces fabii sp. nov., isolated from the gut of fungus growing-termite Macrotermes natalensis.</title>
        <authorList>
            <person name="Schwitalla J."/>
            <person name="Benndorf R."/>
            <person name="Martin K."/>
            <person name="De Beer W."/>
            <person name="Kaster A.-K."/>
            <person name="Vollmers J."/>
            <person name="Poulsen M."/>
            <person name="Beemelmanns C."/>
        </authorList>
    </citation>
    <scope>NUCLEOTIDE SEQUENCE [LARGE SCALE GENOMIC DNA]</scope>
    <source>
        <strain evidence="2 3">RB5</strain>
    </source>
</reference>
<dbReference type="SUPFAM" id="SSF53474">
    <property type="entry name" value="alpha/beta-Hydrolases"/>
    <property type="match status" value="1"/>
</dbReference>
<dbReference type="GO" id="GO:0046464">
    <property type="term" value="P:acylglycerol catabolic process"/>
    <property type="evidence" value="ECO:0007669"/>
    <property type="project" value="TreeGrafter"/>
</dbReference>
<dbReference type="EMBL" id="WEGJ01000005">
    <property type="protein sequence ID" value="MQY11983.1"/>
    <property type="molecule type" value="Genomic_DNA"/>
</dbReference>
<dbReference type="InterPro" id="IPR000073">
    <property type="entry name" value="AB_hydrolase_1"/>
</dbReference>
<protein>
    <submittedName>
        <fullName evidence="2">Haloalkane dehalogenase</fullName>
        <ecNumber evidence="2">3.8.1.5</ecNumber>
    </submittedName>
</protein>
<dbReference type="PRINTS" id="PR00412">
    <property type="entry name" value="EPOXHYDRLASE"/>
</dbReference>
<proteinExistence type="predicted"/>
<dbReference type="GO" id="GO:0016020">
    <property type="term" value="C:membrane"/>
    <property type="evidence" value="ECO:0007669"/>
    <property type="project" value="TreeGrafter"/>
</dbReference>
<dbReference type="Gene3D" id="3.40.50.1820">
    <property type="entry name" value="alpha/beta hydrolase"/>
    <property type="match status" value="1"/>
</dbReference>
<evidence type="ECO:0000313" key="2">
    <source>
        <dbReference type="EMBL" id="MQY11983.1"/>
    </source>
</evidence>
<dbReference type="GO" id="GO:0018786">
    <property type="term" value="F:haloalkane dehalogenase activity"/>
    <property type="evidence" value="ECO:0007669"/>
    <property type="project" value="UniProtKB-EC"/>
</dbReference>
<dbReference type="OrthoDB" id="5431692at2"/>
<evidence type="ECO:0000259" key="1">
    <source>
        <dbReference type="Pfam" id="PF00561"/>
    </source>
</evidence>
<dbReference type="PRINTS" id="PR00111">
    <property type="entry name" value="ABHYDROLASE"/>
</dbReference>
<organism evidence="2 3">
    <name type="scientific">Streptomyces smaragdinus</name>
    <dbReference type="NCBI Taxonomy" id="2585196"/>
    <lineage>
        <taxon>Bacteria</taxon>
        <taxon>Bacillati</taxon>
        <taxon>Actinomycetota</taxon>
        <taxon>Actinomycetes</taxon>
        <taxon>Kitasatosporales</taxon>
        <taxon>Streptomycetaceae</taxon>
        <taxon>Streptomyces</taxon>
    </lineage>
</organism>